<feature type="chain" id="PRO_5046417187" evidence="1">
    <location>
        <begin position="20"/>
        <end position="156"/>
    </location>
</feature>
<proteinExistence type="predicted"/>
<protein>
    <submittedName>
        <fullName evidence="2">Uncharacterized protein</fullName>
    </submittedName>
</protein>
<organism evidence="2 3">
    <name type="scientific">Tanacetum coccineum</name>
    <dbReference type="NCBI Taxonomy" id="301880"/>
    <lineage>
        <taxon>Eukaryota</taxon>
        <taxon>Viridiplantae</taxon>
        <taxon>Streptophyta</taxon>
        <taxon>Embryophyta</taxon>
        <taxon>Tracheophyta</taxon>
        <taxon>Spermatophyta</taxon>
        <taxon>Magnoliopsida</taxon>
        <taxon>eudicotyledons</taxon>
        <taxon>Gunneridae</taxon>
        <taxon>Pentapetalae</taxon>
        <taxon>asterids</taxon>
        <taxon>campanulids</taxon>
        <taxon>Asterales</taxon>
        <taxon>Asteraceae</taxon>
        <taxon>Asteroideae</taxon>
        <taxon>Anthemideae</taxon>
        <taxon>Anthemidinae</taxon>
        <taxon>Tanacetum</taxon>
    </lineage>
</organism>
<reference evidence="2" key="1">
    <citation type="journal article" date="2022" name="Int. J. Mol. Sci.">
        <title>Draft Genome of Tanacetum Coccineum: Genomic Comparison of Closely Related Tanacetum-Family Plants.</title>
        <authorList>
            <person name="Yamashiro T."/>
            <person name="Shiraishi A."/>
            <person name="Nakayama K."/>
            <person name="Satake H."/>
        </authorList>
    </citation>
    <scope>NUCLEOTIDE SEQUENCE</scope>
</reference>
<sequence length="156" mass="17620">MLSLLLLHLSKQLSYVVVSCRCGSDSHQNCPATHATFIGTTFLELTSKTSGSEDTPWFKHSYYPRRIDLKGPETSITTPVLEPIVAPVVAPVPNTKPSFSLPYPSRRDNEKSRNQATEQIDKFYEIFKEMSFEIRNYGCSCFNAKIRLNSKNLIGK</sequence>
<comment type="caution">
    <text evidence="2">The sequence shown here is derived from an EMBL/GenBank/DDBJ whole genome shotgun (WGS) entry which is preliminary data.</text>
</comment>
<name>A0ABQ4YWU1_9ASTR</name>
<evidence type="ECO:0000313" key="3">
    <source>
        <dbReference type="Proteomes" id="UP001151760"/>
    </source>
</evidence>
<feature type="signal peptide" evidence="1">
    <location>
        <begin position="1"/>
        <end position="19"/>
    </location>
</feature>
<dbReference type="Proteomes" id="UP001151760">
    <property type="component" value="Unassembled WGS sequence"/>
</dbReference>
<keyword evidence="3" id="KW-1185">Reference proteome</keyword>
<evidence type="ECO:0000256" key="1">
    <source>
        <dbReference type="SAM" id="SignalP"/>
    </source>
</evidence>
<evidence type="ECO:0000313" key="2">
    <source>
        <dbReference type="EMBL" id="GJS82303.1"/>
    </source>
</evidence>
<dbReference type="EMBL" id="BQNB010010814">
    <property type="protein sequence ID" value="GJS82303.1"/>
    <property type="molecule type" value="Genomic_DNA"/>
</dbReference>
<keyword evidence="1" id="KW-0732">Signal</keyword>
<accession>A0ABQ4YWU1</accession>
<gene>
    <name evidence="2" type="ORF">Tco_0748844</name>
</gene>
<reference evidence="2" key="2">
    <citation type="submission" date="2022-01" db="EMBL/GenBank/DDBJ databases">
        <authorList>
            <person name="Yamashiro T."/>
            <person name="Shiraishi A."/>
            <person name="Satake H."/>
            <person name="Nakayama K."/>
        </authorList>
    </citation>
    <scope>NUCLEOTIDE SEQUENCE</scope>
</reference>